<sequence>MSEILCCGWCGELSLYDRTVYLENKPICPECQKKKKEAALNIEKNG</sequence>
<accession>A0A366JU32</accession>
<name>A0A366JU32_CYTFI</name>
<organism evidence="1 2">
    <name type="scientific">Cytobacillus firmus</name>
    <name type="common">Bacillus firmus</name>
    <dbReference type="NCBI Taxonomy" id="1399"/>
    <lineage>
        <taxon>Bacteria</taxon>
        <taxon>Bacillati</taxon>
        <taxon>Bacillota</taxon>
        <taxon>Bacilli</taxon>
        <taxon>Bacillales</taxon>
        <taxon>Bacillaceae</taxon>
        <taxon>Cytobacillus</taxon>
    </lineage>
</organism>
<reference evidence="1 2" key="1">
    <citation type="submission" date="2018-06" db="EMBL/GenBank/DDBJ databases">
        <title>Freshwater and sediment microbial communities from various areas in North America, analyzing microbe dynamics in response to fracking.</title>
        <authorList>
            <person name="Lamendella R."/>
        </authorList>
    </citation>
    <scope>NUCLEOTIDE SEQUENCE [LARGE SCALE GENOMIC DNA]</scope>
    <source>
        <strain evidence="1 2">14_TX</strain>
    </source>
</reference>
<gene>
    <name evidence="1" type="ORF">DFO70_107373</name>
</gene>
<evidence type="ECO:0000313" key="2">
    <source>
        <dbReference type="Proteomes" id="UP000252731"/>
    </source>
</evidence>
<dbReference type="Proteomes" id="UP000252731">
    <property type="component" value="Unassembled WGS sequence"/>
</dbReference>
<evidence type="ECO:0000313" key="1">
    <source>
        <dbReference type="EMBL" id="RBP92436.1"/>
    </source>
</evidence>
<proteinExistence type="predicted"/>
<comment type="caution">
    <text evidence="1">The sequence shown here is derived from an EMBL/GenBank/DDBJ whole genome shotgun (WGS) entry which is preliminary data.</text>
</comment>
<dbReference type="EMBL" id="QNSF01000007">
    <property type="protein sequence ID" value="RBP92436.1"/>
    <property type="molecule type" value="Genomic_DNA"/>
</dbReference>
<dbReference type="RefSeq" id="WP_166672516.1">
    <property type="nucleotide sequence ID" value="NZ_QNSF01000007.1"/>
</dbReference>
<keyword evidence="2" id="KW-1185">Reference proteome</keyword>
<dbReference type="AlphaFoldDB" id="A0A366JU32"/>
<protein>
    <submittedName>
        <fullName evidence="1">Uncharacterized protein</fullName>
    </submittedName>
</protein>